<gene>
    <name evidence="2" type="ORF">YBN1229_v1_2827</name>
</gene>
<feature type="transmembrane region" description="Helical" evidence="1">
    <location>
        <begin position="68"/>
        <end position="85"/>
    </location>
</feature>
<dbReference type="EMBL" id="LN829119">
    <property type="protein sequence ID" value="CPR20930.1"/>
    <property type="molecule type" value="Genomic_DNA"/>
</dbReference>
<keyword evidence="1" id="KW-0472">Membrane</keyword>
<organism evidence="2 3">
    <name type="scientific">Candidatus Filomicrobium marinum</name>
    <dbReference type="NCBI Taxonomy" id="1608628"/>
    <lineage>
        <taxon>Bacteria</taxon>
        <taxon>Pseudomonadati</taxon>
        <taxon>Pseudomonadota</taxon>
        <taxon>Alphaproteobacteria</taxon>
        <taxon>Hyphomicrobiales</taxon>
        <taxon>Hyphomicrobiaceae</taxon>
        <taxon>Filomicrobium</taxon>
    </lineage>
</organism>
<evidence type="ECO:0000313" key="2">
    <source>
        <dbReference type="EMBL" id="CPR20930.1"/>
    </source>
</evidence>
<dbReference type="KEGG" id="fil:BN1229_v1_3091"/>
<protein>
    <submittedName>
        <fullName evidence="2">Uncharacterized protein</fullName>
    </submittedName>
</protein>
<reference evidence="3" key="1">
    <citation type="submission" date="2015-02" db="EMBL/GenBank/DDBJ databases">
        <authorList>
            <person name="Chooi Y.-H."/>
        </authorList>
    </citation>
    <scope>NUCLEOTIDE SEQUENCE [LARGE SCALE GENOMIC DNA]</scope>
    <source>
        <strain evidence="3">strain Y</strain>
    </source>
</reference>
<keyword evidence="1" id="KW-1133">Transmembrane helix</keyword>
<dbReference type="OrthoDB" id="7933130at2"/>
<feature type="transmembrane region" description="Helical" evidence="1">
    <location>
        <begin position="44"/>
        <end position="61"/>
    </location>
</feature>
<evidence type="ECO:0000313" key="3">
    <source>
        <dbReference type="Proteomes" id="UP000033187"/>
    </source>
</evidence>
<sequence>MIDGLFLLALFAVGLGLSLATYRLIATHYGWPMGAVHVSQPLIPITIGTVALLLGVTFAATRATEGGWIILGCGLLLAAFWTGFLRVGSQIALFLAPAAALLLVLGWLGSV</sequence>
<name>A0A0D6JHE3_9HYPH</name>
<dbReference type="AlphaFoldDB" id="A0A0D6JHE3"/>
<evidence type="ECO:0000256" key="1">
    <source>
        <dbReference type="SAM" id="Phobius"/>
    </source>
</evidence>
<dbReference type="Proteomes" id="UP000033187">
    <property type="component" value="Chromosome 1"/>
</dbReference>
<dbReference type="RefSeq" id="WP_046478922.1">
    <property type="nucleotide sequence ID" value="NZ_LN829118.1"/>
</dbReference>
<feature type="transmembrane region" description="Helical" evidence="1">
    <location>
        <begin position="91"/>
        <end position="109"/>
    </location>
</feature>
<proteinExistence type="predicted"/>
<accession>A0A0D6JHE3</accession>
<dbReference type="KEGG" id="fiy:BN1229_v1_2827"/>
<keyword evidence="3" id="KW-1185">Reference proteome</keyword>
<keyword evidence="1" id="KW-0812">Transmembrane</keyword>